<sequence length="323" mass="36443">MWEAQFYRKTGRRSRLAKAKSDVSEGRRLLMTESSSQRWMRLTTLRPMSGILALSEEWANTLGKDLTVKIHLNRRDEWLINGVGERHAAIKSLVVVHNPCPDYKVMKKHRRSKTYYEDVRSNSTEFNLTWMLDILQGTAYHQHIHPPSTTQASCQNTGRATLHSVKRRDSGGKEDVPVMTRLSSCQLLDLQAGAPSYPVSRAIYPFMLGWTWLPLYTNYGLSDTLTAFLLITTLCEVYNIANSPKGNGTTSMDPSPDPVLSAPTTALVNELDEWEKDEAVAKNLLLSKIPDSVAMKIQHLPTVAVTWAKIEKEFTDKSGYAQT</sequence>
<dbReference type="RefSeq" id="XP_060321494.1">
    <property type="nucleotide sequence ID" value="XM_060470689.1"/>
</dbReference>
<dbReference type="EMBL" id="JAUEPS010000244">
    <property type="protein sequence ID" value="KAK0433219.1"/>
    <property type="molecule type" value="Genomic_DNA"/>
</dbReference>
<reference evidence="1" key="1">
    <citation type="submission" date="2023-06" db="EMBL/GenBank/DDBJ databases">
        <authorList>
            <consortium name="Lawrence Berkeley National Laboratory"/>
            <person name="Ahrendt S."/>
            <person name="Sahu N."/>
            <person name="Indic B."/>
            <person name="Wong-Bajracharya J."/>
            <person name="Merenyi Z."/>
            <person name="Ke H.-M."/>
            <person name="Monk M."/>
            <person name="Kocsube S."/>
            <person name="Drula E."/>
            <person name="Lipzen A."/>
            <person name="Balint B."/>
            <person name="Henrissat B."/>
            <person name="Andreopoulos B."/>
            <person name="Martin F.M."/>
            <person name="Harder C.B."/>
            <person name="Rigling D."/>
            <person name="Ford K.L."/>
            <person name="Foster G.D."/>
            <person name="Pangilinan J."/>
            <person name="Papanicolaou A."/>
            <person name="Barry K."/>
            <person name="LaButti K."/>
            <person name="Viragh M."/>
            <person name="Koriabine M."/>
            <person name="Yan M."/>
            <person name="Riley R."/>
            <person name="Champramary S."/>
            <person name="Plett K.L."/>
            <person name="Tsai I.J."/>
            <person name="Slot J."/>
            <person name="Sipos G."/>
            <person name="Plett J."/>
            <person name="Nagy L.G."/>
            <person name="Grigoriev I.V."/>
        </authorList>
    </citation>
    <scope>NUCLEOTIDE SEQUENCE</scope>
    <source>
        <strain evidence="1">CCBAS 213</strain>
    </source>
</reference>
<keyword evidence="2" id="KW-1185">Reference proteome</keyword>
<gene>
    <name evidence="1" type="ORF">EV420DRAFT_1489358</name>
</gene>
<organism evidence="1 2">
    <name type="scientific">Armillaria tabescens</name>
    <name type="common">Ringless honey mushroom</name>
    <name type="synonym">Agaricus tabescens</name>
    <dbReference type="NCBI Taxonomy" id="1929756"/>
    <lineage>
        <taxon>Eukaryota</taxon>
        <taxon>Fungi</taxon>
        <taxon>Dikarya</taxon>
        <taxon>Basidiomycota</taxon>
        <taxon>Agaricomycotina</taxon>
        <taxon>Agaricomycetes</taxon>
        <taxon>Agaricomycetidae</taxon>
        <taxon>Agaricales</taxon>
        <taxon>Marasmiineae</taxon>
        <taxon>Physalacriaceae</taxon>
        <taxon>Desarmillaria</taxon>
    </lineage>
</organism>
<protein>
    <submittedName>
        <fullName evidence="1">Uncharacterized protein</fullName>
    </submittedName>
</protein>
<accession>A0AA39MGU4</accession>
<dbReference type="Proteomes" id="UP001175211">
    <property type="component" value="Unassembled WGS sequence"/>
</dbReference>
<dbReference type="AlphaFoldDB" id="A0AA39MGU4"/>
<evidence type="ECO:0000313" key="2">
    <source>
        <dbReference type="Proteomes" id="UP001175211"/>
    </source>
</evidence>
<dbReference type="GeneID" id="85354237"/>
<comment type="caution">
    <text evidence="1">The sequence shown here is derived from an EMBL/GenBank/DDBJ whole genome shotgun (WGS) entry which is preliminary data.</text>
</comment>
<evidence type="ECO:0000313" key="1">
    <source>
        <dbReference type="EMBL" id="KAK0433219.1"/>
    </source>
</evidence>
<proteinExistence type="predicted"/>
<name>A0AA39MGU4_ARMTA</name>